<evidence type="ECO:0000313" key="10">
    <source>
        <dbReference type="Proteomes" id="UP000596977"/>
    </source>
</evidence>
<dbReference type="InterPro" id="IPR009014">
    <property type="entry name" value="Transketo_C/PFOR_II"/>
</dbReference>
<name>A0A916VW72_9HYPH</name>
<dbReference type="GO" id="GO:0016624">
    <property type="term" value="F:oxidoreductase activity, acting on the aldehyde or oxo group of donors, disulfide as acceptor"/>
    <property type="evidence" value="ECO:0007669"/>
    <property type="project" value="InterPro"/>
</dbReference>
<evidence type="ECO:0000256" key="6">
    <source>
        <dbReference type="ARBA" id="ARBA00023052"/>
    </source>
</evidence>
<keyword evidence="6" id="KW-0786">Thiamine pyrophosphate</keyword>
<dbReference type="Proteomes" id="UP000596977">
    <property type="component" value="Unassembled WGS sequence"/>
</dbReference>
<accession>A0A916VW72</accession>
<gene>
    <name evidence="9" type="primary">bkdA</name>
    <name evidence="9" type="ORF">GCM10011499_11740</name>
</gene>
<evidence type="ECO:0000256" key="1">
    <source>
        <dbReference type="ARBA" id="ARBA00001964"/>
    </source>
</evidence>
<evidence type="ECO:0000256" key="7">
    <source>
        <dbReference type="ARBA" id="ARBA00030680"/>
    </source>
</evidence>
<dbReference type="InterPro" id="IPR005475">
    <property type="entry name" value="Transketolase-like_Pyr-bd"/>
</dbReference>
<proteinExistence type="predicted"/>
<dbReference type="CDD" id="cd02000">
    <property type="entry name" value="TPP_E1_PDC_ADC_BCADC"/>
    <property type="match status" value="1"/>
</dbReference>
<dbReference type="PANTHER" id="PTHR43257">
    <property type="entry name" value="PYRUVATE DEHYDROGENASE E1 COMPONENT BETA SUBUNIT"/>
    <property type="match status" value="1"/>
</dbReference>
<organism evidence="9 10">
    <name type="scientific">Pelagibacterium lentulum</name>
    <dbReference type="NCBI Taxonomy" id="2029865"/>
    <lineage>
        <taxon>Bacteria</taxon>
        <taxon>Pseudomonadati</taxon>
        <taxon>Pseudomonadota</taxon>
        <taxon>Alphaproteobacteria</taxon>
        <taxon>Hyphomicrobiales</taxon>
        <taxon>Devosiaceae</taxon>
        <taxon>Pelagibacterium</taxon>
    </lineage>
</organism>
<evidence type="ECO:0000256" key="4">
    <source>
        <dbReference type="ARBA" id="ARBA00013321"/>
    </source>
</evidence>
<feature type="domain" description="Transketolase-like pyrimidine-binding" evidence="8">
    <location>
        <begin position="346"/>
        <end position="521"/>
    </location>
</feature>
<dbReference type="Pfam" id="PF02780">
    <property type="entry name" value="Transketolase_C"/>
    <property type="match status" value="1"/>
</dbReference>
<protein>
    <recommendedName>
        <fullName evidence="4">2-oxoglutarate dehydrogenase E1 component</fullName>
    </recommendedName>
    <alternativeName>
        <fullName evidence="7">Alpha-ketoglutarate dehydrogenase</fullName>
    </alternativeName>
</protein>
<dbReference type="SMART" id="SM00861">
    <property type="entry name" value="Transket_pyr"/>
    <property type="match status" value="1"/>
</dbReference>
<dbReference type="PANTHER" id="PTHR43257:SF2">
    <property type="entry name" value="PYRUVATE DEHYDROGENASE E1 COMPONENT SUBUNIT BETA"/>
    <property type="match status" value="1"/>
</dbReference>
<sequence>MPSPISVSDTEFLLSAYERVYRIRQFEQTAFDLSTSKEPSIVGSVHLCAGQEAVPIGALAALDEQDRVIATYRGHGWALECGVSAESLLAELCHKAAGVNGGRSGSALVTAPNERFLGENSIVGAGGPIACGAAMAAVLEGANRVVAVTFGDGATSQGALHEAFVFAVSRKLPVIFVCENNGWSEMTPISRITKLDRLAKRAAGYGIQGVTINGIDPIAVRETFGLARERAVTGEGPVFIECRVPRLWGHYNRDIEHYRPKQERQEAQTRDPLLWLEQQLCERAISSAVELELMRQRIDQEWAAVVEKVLALPAPDPETAKLHVTGSHRPIPKKVAEETTAEVKDLTYIQAVNEALKAELASNPDVVVYGEDVGHAGGIFGATRYLQREFGEERVFDTPIAEAAILGSAVGAALEGKRPVVEIMWADFLLVALDQIINQAANIRYLTQGHRAVPLVVRVQQGATPGSTAQHSQCLEAMLSHIPGLRVGLPATPQDAYSMLRAAVADDDPVIIIESRALYQVPASVTLAQSAEPAFGATLRRGGQDVALVGWSTVVPLLEQAAADLEEIGISAAVLDLRWLAPLDWETLCGTVSTCGGRVVVVHEANHTGGFGAEVVAGLMERLPPGSVRFSRIAAPDVRIPASPVLQAALLPSRRKIFDAATSLFRANATQMEKESA</sequence>
<dbReference type="AlphaFoldDB" id="A0A916VW72"/>
<dbReference type="InterPro" id="IPR033248">
    <property type="entry name" value="Transketolase_C"/>
</dbReference>
<reference evidence="9 10" key="1">
    <citation type="journal article" date="2014" name="Int. J. Syst. Evol. Microbiol.">
        <title>Complete genome sequence of Corynebacterium casei LMG S-19264T (=DSM 44701T), isolated from a smear-ripened cheese.</title>
        <authorList>
            <consortium name="US DOE Joint Genome Institute (JGI-PGF)"/>
            <person name="Walter F."/>
            <person name="Albersmeier A."/>
            <person name="Kalinowski J."/>
            <person name="Ruckert C."/>
        </authorList>
    </citation>
    <scope>NUCLEOTIDE SEQUENCE [LARGE SCALE GENOMIC DNA]</scope>
    <source>
        <strain evidence="9 10">CGMCC 1.15896</strain>
    </source>
</reference>
<keyword evidence="5" id="KW-0560">Oxidoreductase</keyword>
<dbReference type="RefSeq" id="WP_206513505.1">
    <property type="nucleotide sequence ID" value="NZ_BMKB01000002.1"/>
</dbReference>
<evidence type="ECO:0000256" key="2">
    <source>
        <dbReference type="ARBA" id="ARBA00003906"/>
    </source>
</evidence>
<dbReference type="SUPFAM" id="SSF52922">
    <property type="entry name" value="TK C-terminal domain-like"/>
    <property type="match status" value="1"/>
</dbReference>
<dbReference type="CDD" id="cd07036">
    <property type="entry name" value="TPP_PYR_E1-PDHc-beta_like"/>
    <property type="match status" value="1"/>
</dbReference>
<dbReference type="Pfam" id="PF02779">
    <property type="entry name" value="Transket_pyr"/>
    <property type="match status" value="1"/>
</dbReference>
<comment type="cofactor">
    <cofactor evidence="1">
        <name>thiamine diphosphate</name>
        <dbReference type="ChEBI" id="CHEBI:58937"/>
    </cofactor>
</comment>
<keyword evidence="10" id="KW-1185">Reference proteome</keyword>
<evidence type="ECO:0000259" key="8">
    <source>
        <dbReference type="SMART" id="SM00861"/>
    </source>
</evidence>
<dbReference type="InterPro" id="IPR029061">
    <property type="entry name" value="THDP-binding"/>
</dbReference>
<dbReference type="SUPFAM" id="SSF52518">
    <property type="entry name" value="Thiamin diphosphate-binding fold (THDP-binding)"/>
    <property type="match status" value="2"/>
</dbReference>
<dbReference type="FunFam" id="3.40.50.970:FF:000001">
    <property type="entry name" value="Pyruvate dehydrogenase E1 beta subunit"/>
    <property type="match status" value="1"/>
</dbReference>
<dbReference type="Pfam" id="PF00676">
    <property type="entry name" value="E1_dh"/>
    <property type="match status" value="1"/>
</dbReference>
<comment type="function">
    <text evidence="2">E1 component of the 2-oxoglutarate dehydrogenase (OGDH) complex which catalyzes the decarboxylation of 2-oxoglutarate, the first step in the conversion of 2-oxoglutarate to succinyl-CoA and CO(2).</text>
</comment>
<evidence type="ECO:0000256" key="5">
    <source>
        <dbReference type="ARBA" id="ARBA00023002"/>
    </source>
</evidence>
<dbReference type="EMBL" id="BMKB01000002">
    <property type="protein sequence ID" value="GGA43789.1"/>
    <property type="molecule type" value="Genomic_DNA"/>
</dbReference>
<evidence type="ECO:0000313" key="9">
    <source>
        <dbReference type="EMBL" id="GGA43789.1"/>
    </source>
</evidence>
<evidence type="ECO:0000256" key="3">
    <source>
        <dbReference type="ARBA" id="ARBA00011301"/>
    </source>
</evidence>
<dbReference type="Gene3D" id="3.40.50.970">
    <property type="match status" value="2"/>
</dbReference>
<dbReference type="InterPro" id="IPR001017">
    <property type="entry name" value="DH_E1"/>
</dbReference>
<dbReference type="Gene3D" id="3.40.50.920">
    <property type="match status" value="1"/>
</dbReference>
<comment type="caution">
    <text evidence="9">The sequence shown here is derived from an EMBL/GenBank/DDBJ whole genome shotgun (WGS) entry which is preliminary data.</text>
</comment>
<comment type="subunit">
    <text evidence="3">Homodimer. Part of the 2-oxoglutarate dehydrogenase (OGDH) complex composed of E1 (2-oxoglutarate dehydrogenase), E2 (dihydrolipoamide succinyltransferase) and E3 (dihydrolipoamide dehydrogenase); the complex contains multiple copies of the three enzymatic components (E1, E2 and E3).</text>
</comment>